<feature type="domain" description="HTH crp-type" evidence="6">
    <location>
        <begin position="152"/>
        <end position="226"/>
    </location>
</feature>
<evidence type="ECO:0000259" key="5">
    <source>
        <dbReference type="PROSITE" id="PS50042"/>
    </source>
</evidence>
<dbReference type="AlphaFoldDB" id="D6XSM8"/>
<dbReference type="STRING" id="439292.Bsel_1302"/>
<evidence type="ECO:0000256" key="2">
    <source>
        <dbReference type="ARBA" id="ARBA00023125"/>
    </source>
</evidence>
<dbReference type="InterPro" id="IPR036388">
    <property type="entry name" value="WH-like_DNA-bd_sf"/>
</dbReference>
<protein>
    <submittedName>
        <fullName evidence="7">Transcriptional regulator, Crp/Fnr family</fullName>
    </submittedName>
</protein>
<dbReference type="Proteomes" id="UP000000271">
    <property type="component" value="Chromosome"/>
</dbReference>
<evidence type="ECO:0000256" key="3">
    <source>
        <dbReference type="ARBA" id="ARBA00023159"/>
    </source>
</evidence>
<dbReference type="InterPro" id="IPR018490">
    <property type="entry name" value="cNMP-bd_dom_sf"/>
</dbReference>
<dbReference type="Pfam" id="PF00027">
    <property type="entry name" value="cNMP_binding"/>
    <property type="match status" value="1"/>
</dbReference>
<feature type="domain" description="Cyclic nucleotide-binding" evidence="5">
    <location>
        <begin position="16"/>
        <end position="138"/>
    </location>
</feature>
<dbReference type="PROSITE" id="PS50042">
    <property type="entry name" value="CNMP_BINDING_3"/>
    <property type="match status" value="1"/>
</dbReference>
<dbReference type="OrthoDB" id="9810708at2"/>
<keyword evidence="4" id="KW-0804">Transcription</keyword>
<dbReference type="Pfam" id="PF13545">
    <property type="entry name" value="HTH_Crp_2"/>
    <property type="match status" value="1"/>
</dbReference>
<dbReference type="InterPro" id="IPR036390">
    <property type="entry name" value="WH_DNA-bd_sf"/>
</dbReference>
<evidence type="ECO:0000256" key="4">
    <source>
        <dbReference type="ARBA" id="ARBA00023163"/>
    </source>
</evidence>
<dbReference type="PANTHER" id="PTHR24567:SF74">
    <property type="entry name" value="HTH-TYPE TRANSCRIPTIONAL REGULATOR ARCR"/>
    <property type="match status" value="1"/>
</dbReference>
<evidence type="ECO:0000313" key="7">
    <source>
        <dbReference type="EMBL" id="ADH98814.1"/>
    </source>
</evidence>
<dbReference type="Gene3D" id="1.10.10.10">
    <property type="entry name" value="Winged helix-like DNA-binding domain superfamily/Winged helix DNA-binding domain"/>
    <property type="match status" value="1"/>
</dbReference>
<dbReference type="GO" id="GO:0003677">
    <property type="term" value="F:DNA binding"/>
    <property type="evidence" value="ECO:0007669"/>
    <property type="project" value="UniProtKB-KW"/>
</dbReference>
<dbReference type="CDD" id="cd00092">
    <property type="entry name" value="HTH_CRP"/>
    <property type="match status" value="1"/>
</dbReference>
<evidence type="ECO:0000313" key="8">
    <source>
        <dbReference type="Proteomes" id="UP000000271"/>
    </source>
</evidence>
<dbReference type="GO" id="GO:0003700">
    <property type="term" value="F:DNA-binding transcription factor activity"/>
    <property type="evidence" value="ECO:0007669"/>
    <property type="project" value="TreeGrafter"/>
</dbReference>
<dbReference type="CDD" id="cd00038">
    <property type="entry name" value="CAP_ED"/>
    <property type="match status" value="1"/>
</dbReference>
<dbReference type="SUPFAM" id="SSF46785">
    <property type="entry name" value="Winged helix' DNA-binding domain"/>
    <property type="match status" value="1"/>
</dbReference>
<dbReference type="InterPro" id="IPR012318">
    <property type="entry name" value="HTH_CRP"/>
</dbReference>
<organism evidence="7 8">
    <name type="scientific">Bacillus selenitireducens (strain ATCC 700615 / DSM 15326 / MLS10)</name>
    <dbReference type="NCBI Taxonomy" id="439292"/>
    <lineage>
        <taxon>Bacteria</taxon>
        <taxon>Bacillati</taxon>
        <taxon>Bacillota</taxon>
        <taxon>Bacilli</taxon>
        <taxon>Bacillales</taxon>
        <taxon>Bacillaceae</taxon>
        <taxon>Salisediminibacterium</taxon>
    </lineage>
</organism>
<dbReference type="HOGENOM" id="CLU_075053_3_1_9"/>
<accession>D6XSM8</accession>
<dbReference type="SMART" id="SM00100">
    <property type="entry name" value="cNMP"/>
    <property type="match status" value="1"/>
</dbReference>
<dbReference type="Gene3D" id="2.60.120.10">
    <property type="entry name" value="Jelly Rolls"/>
    <property type="match status" value="1"/>
</dbReference>
<dbReference type="SMART" id="SM00419">
    <property type="entry name" value="HTH_CRP"/>
    <property type="match status" value="1"/>
</dbReference>
<dbReference type="InterPro" id="IPR050397">
    <property type="entry name" value="Env_Response_Regulators"/>
</dbReference>
<dbReference type="PRINTS" id="PR00034">
    <property type="entry name" value="HTHCRP"/>
</dbReference>
<dbReference type="eggNOG" id="COG0664">
    <property type="taxonomic scope" value="Bacteria"/>
</dbReference>
<dbReference type="PROSITE" id="PS51063">
    <property type="entry name" value="HTH_CRP_2"/>
    <property type="match status" value="1"/>
</dbReference>
<dbReference type="SUPFAM" id="SSF51206">
    <property type="entry name" value="cAMP-binding domain-like"/>
    <property type="match status" value="1"/>
</dbReference>
<dbReference type="InterPro" id="IPR014710">
    <property type="entry name" value="RmlC-like_jellyroll"/>
</dbReference>
<gene>
    <name evidence="7" type="ordered locus">Bsel_1302</name>
</gene>
<dbReference type="InterPro" id="IPR000595">
    <property type="entry name" value="cNMP-bd_dom"/>
</dbReference>
<evidence type="ECO:0000259" key="6">
    <source>
        <dbReference type="PROSITE" id="PS51063"/>
    </source>
</evidence>
<sequence>MSPLPEKAAFINRIPAFSILPDQVQSEIATLVKTKTVTTGETLFRDTQPAEAVYFINSGKVKLTKSSATGKEILLDIRSKGEVFAEVALFSKPDMTYPANAVILESGAVSYIRSDHLEAYLMSHPELTISLFQLMCDRLRIAQTTLRDVALYGKLSALSTTLLRLAGDYGKIQDNGEIVIPLRLTHEEIGNFFGATRESVSRMMKELSRQGVITRTRDTLTIHNPDQLNEYSTQ</sequence>
<dbReference type="GO" id="GO:0005829">
    <property type="term" value="C:cytosol"/>
    <property type="evidence" value="ECO:0007669"/>
    <property type="project" value="TreeGrafter"/>
</dbReference>
<name>D6XSM8_BACIE</name>
<reference evidence="7" key="1">
    <citation type="submission" date="2009-10" db="EMBL/GenBank/DDBJ databases">
        <title>Complete sequence of Bacillus selenitireducens MLS10.</title>
        <authorList>
            <consortium name="US DOE Joint Genome Institute"/>
            <person name="Lucas S."/>
            <person name="Copeland A."/>
            <person name="Lapidus A."/>
            <person name="Glavina del Rio T."/>
            <person name="Dalin E."/>
            <person name="Tice H."/>
            <person name="Bruce D."/>
            <person name="Goodwin L."/>
            <person name="Pitluck S."/>
            <person name="Sims D."/>
            <person name="Brettin T."/>
            <person name="Detter J.C."/>
            <person name="Han C."/>
            <person name="Larimer F."/>
            <person name="Land M."/>
            <person name="Hauser L."/>
            <person name="Kyrpides N."/>
            <person name="Ovchinnikova G."/>
            <person name="Stolz J."/>
        </authorList>
    </citation>
    <scope>NUCLEOTIDE SEQUENCE [LARGE SCALE GENOMIC DNA]</scope>
    <source>
        <strain evidence="7">MLS10</strain>
    </source>
</reference>
<keyword evidence="8" id="KW-1185">Reference proteome</keyword>
<dbReference type="EMBL" id="CP001791">
    <property type="protein sequence ID" value="ADH98814.1"/>
    <property type="molecule type" value="Genomic_DNA"/>
</dbReference>
<evidence type="ECO:0000256" key="1">
    <source>
        <dbReference type="ARBA" id="ARBA00023015"/>
    </source>
</evidence>
<keyword evidence="3" id="KW-0010">Activator</keyword>
<proteinExistence type="predicted"/>
<keyword evidence="1" id="KW-0805">Transcription regulation</keyword>
<dbReference type="PANTHER" id="PTHR24567">
    <property type="entry name" value="CRP FAMILY TRANSCRIPTIONAL REGULATORY PROTEIN"/>
    <property type="match status" value="1"/>
</dbReference>
<dbReference type="KEGG" id="bse:Bsel_1302"/>
<keyword evidence="2" id="KW-0238">DNA-binding</keyword>